<reference evidence="2 3" key="1">
    <citation type="submission" date="2020-08" db="EMBL/GenBank/DDBJ databases">
        <title>Genomic Encyclopedia of Type Strains, Phase III (KMG-III): the genomes of soil and plant-associated and newly described type strains.</title>
        <authorList>
            <person name="Whitman W."/>
        </authorList>
    </citation>
    <scope>NUCLEOTIDE SEQUENCE [LARGE SCALE GENOMIC DNA]</scope>
    <source>
        <strain evidence="2 3">CECT 8960</strain>
    </source>
</reference>
<gene>
    <name evidence="2" type="ORF">FHR82_002585</name>
</gene>
<dbReference type="AlphaFoldDB" id="A0A7W7Q3G6"/>
<accession>A0A7W7Q3G6</accession>
<evidence type="ECO:0000313" key="3">
    <source>
        <dbReference type="Proteomes" id="UP000520767"/>
    </source>
</evidence>
<dbReference type="EMBL" id="JACHJQ010000003">
    <property type="protein sequence ID" value="MBB4906365.1"/>
    <property type="molecule type" value="Genomic_DNA"/>
</dbReference>
<sequence>MTDQLGLFGTNPEPTPSSTAPARQRRSRSTGTPAVAADVLADVHHGRYGLLDDGDRYVVFEDDTRVRLAAEENVLASLAAGGYVERRPIRDTVSCRHGAIRRPVTPLRLTKRGHALMNRWGALASYRTHSGKD</sequence>
<proteinExistence type="predicted"/>
<organism evidence="2 3">
    <name type="scientific">Actinophytocola algeriensis</name>
    <dbReference type="NCBI Taxonomy" id="1768010"/>
    <lineage>
        <taxon>Bacteria</taxon>
        <taxon>Bacillati</taxon>
        <taxon>Actinomycetota</taxon>
        <taxon>Actinomycetes</taxon>
        <taxon>Pseudonocardiales</taxon>
        <taxon>Pseudonocardiaceae</taxon>
    </lineage>
</organism>
<comment type="caution">
    <text evidence="2">The sequence shown here is derived from an EMBL/GenBank/DDBJ whole genome shotgun (WGS) entry which is preliminary data.</text>
</comment>
<name>A0A7W7Q3G6_9PSEU</name>
<feature type="region of interest" description="Disordered" evidence="1">
    <location>
        <begin position="1"/>
        <end position="33"/>
    </location>
</feature>
<dbReference type="RefSeq" id="WP_184810587.1">
    <property type="nucleotide sequence ID" value="NZ_JACHJQ010000003.1"/>
</dbReference>
<keyword evidence="3" id="KW-1185">Reference proteome</keyword>
<evidence type="ECO:0000313" key="2">
    <source>
        <dbReference type="EMBL" id="MBB4906365.1"/>
    </source>
</evidence>
<protein>
    <submittedName>
        <fullName evidence="2">Uncharacterized protein</fullName>
    </submittedName>
</protein>
<evidence type="ECO:0000256" key="1">
    <source>
        <dbReference type="SAM" id="MobiDB-lite"/>
    </source>
</evidence>
<dbReference type="Proteomes" id="UP000520767">
    <property type="component" value="Unassembled WGS sequence"/>
</dbReference>